<gene>
    <name evidence="1" type="ORF">WJ0W_000628</name>
</gene>
<keyword evidence="2" id="KW-1185">Reference proteome</keyword>
<evidence type="ECO:0000313" key="1">
    <source>
        <dbReference type="EMBL" id="CAH8243387.1"/>
    </source>
</evidence>
<dbReference type="Proteomes" id="UP001154322">
    <property type="component" value="Unassembled WGS sequence"/>
</dbReference>
<dbReference type="EMBL" id="CALYLO010000001">
    <property type="protein sequence ID" value="CAH8243387.1"/>
    <property type="molecule type" value="Genomic_DNA"/>
</dbReference>
<dbReference type="RefSeq" id="WP_407873480.1">
    <property type="nucleotide sequence ID" value="NZ_AP031304.1"/>
</dbReference>
<reference evidence="1" key="1">
    <citation type="submission" date="2022-06" db="EMBL/GenBank/DDBJ databases">
        <authorList>
            <person name="Dietemann V."/>
            <person name="Ory F."/>
            <person name="Dainat B."/>
            <person name="Oberhansli S."/>
        </authorList>
    </citation>
    <scope>NUCLEOTIDE SEQUENCE</scope>
    <source>
        <strain evidence="1">Ena-SAMPLE-TAB-26-04-2022-14:26:32:270-5432</strain>
    </source>
</reference>
<name>A0ABN8TXR3_9BACL</name>
<comment type="caution">
    <text evidence="1">The sequence shown here is derived from an EMBL/GenBank/DDBJ whole genome shotgun (WGS) entry which is preliminary data.</text>
</comment>
<evidence type="ECO:0000313" key="2">
    <source>
        <dbReference type="Proteomes" id="UP001154322"/>
    </source>
</evidence>
<proteinExistence type="predicted"/>
<organism evidence="1 2">
    <name type="scientific">Paenibacillus melissococcoides</name>
    <dbReference type="NCBI Taxonomy" id="2912268"/>
    <lineage>
        <taxon>Bacteria</taxon>
        <taxon>Bacillati</taxon>
        <taxon>Bacillota</taxon>
        <taxon>Bacilli</taxon>
        <taxon>Bacillales</taxon>
        <taxon>Paenibacillaceae</taxon>
        <taxon>Paenibacillus</taxon>
    </lineage>
</organism>
<protein>
    <submittedName>
        <fullName evidence="1">Uncharacterized protein</fullName>
    </submittedName>
</protein>
<accession>A0ABN8TXR3</accession>
<sequence>MMTEKSISRSCEDADETVLSAAKVKAVAIGNPMLAEKMHVDNEIRSIFLV</sequence>